<evidence type="ECO:0000256" key="10">
    <source>
        <dbReference type="ARBA" id="ARBA00022833"/>
    </source>
</evidence>
<dbReference type="PROSITE" id="PS51059">
    <property type="entry name" value="PARP_CATALYTIC"/>
    <property type="match status" value="1"/>
</dbReference>
<keyword evidence="8" id="KW-0013">ADP-ribosylation</keyword>
<dbReference type="GeneTree" id="ENSGT00940000158855"/>
<evidence type="ECO:0000256" key="16">
    <source>
        <dbReference type="ARBA" id="ARBA00033987"/>
    </source>
</evidence>
<dbReference type="GO" id="GO:0005730">
    <property type="term" value="C:nucleolus"/>
    <property type="evidence" value="ECO:0007669"/>
    <property type="project" value="TreeGrafter"/>
</dbReference>
<evidence type="ECO:0000256" key="15">
    <source>
        <dbReference type="ARBA" id="ARBA00024347"/>
    </source>
</evidence>
<evidence type="ECO:0000256" key="6">
    <source>
        <dbReference type="ARBA" id="ARBA00022737"/>
    </source>
</evidence>
<sequence length="525" mass="58881">MAPKRRAASFTKAGGKKVKQEPEPPKDAYQSAREALKASTPQEKGQRKVDVHCVQISAEVHEDYDCMLNQTNIGSNNNKFYVIQVLKSGNGFYCWTRWGRVGETGQSKLLGPYSAMDQATREFQKKFREKTKNSWEDRKSFVSHSGKYTLIEVDGDDEAEVKVETVDGPEMKATKNVLPCTLDGSTQKLIELIFSKQMFNDAMEAMNLDIKKMPLGKLSKAQIAKGFEVLEEIEAAVKSGSRRHDLEELSSRFFTIIPHNFGRARPPVIDDGTIIEQKKDMLLVLADIELAQTLQAEAHKPKEVEAVPHPCDKDYQSLNCGLSLLGKDSEEFKIIKKYLDVTASPNRKPKIVDVWTVDRETEEERFGENDHLENRRLLWHGTNVAVVAAILKSGLRIMPHSGGRVGRGIYFASENVKSASYVSAAMGFGVMFLNEVALGKEFTITSDDSSLTTPPEGYDCVIARGHVEPDPSEDIFITLDGKQVAVPQGHAIRQPQYEGSSFTNSEYLIYKESQCRMRYLLKLKL</sequence>
<evidence type="ECO:0000256" key="17">
    <source>
        <dbReference type="RuleBase" id="RU362114"/>
    </source>
</evidence>
<evidence type="ECO:0000256" key="18">
    <source>
        <dbReference type="SAM" id="MobiDB-lite"/>
    </source>
</evidence>
<dbReference type="Proteomes" id="UP000694580">
    <property type="component" value="Chromosome 12"/>
</dbReference>
<keyword evidence="5" id="KW-0479">Metal-binding</keyword>
<dbReference type="InterPro" id="IPR012317">
    <property type="entry name" value="Poly(ADP-ribose)pol_cat_dom"/>
</dbReference>
<dbReference type="GO" id="GO:0035861">
    <property type="term" value="C:site of double-strand break"/>
    <property type="evidence" value="ECO:0007669"/>
    <property type="project" value="TreeGrafter"/>
</dbReference>
<evidence type="ECO:0000313" key="23">
    <source>
        <dbReference type="Proteomes" id="UP000694580"/>
    </source>
</evidence>
<reference evidence="22" key="2">
    <citation type="submission" date="2025-08" db="UniProtKB">
        <authorList>
            <consortium name="Ensembl"/>
        </authorList>
    </citation>
    <scope>IDENTIFICATION</scope>
</reference>
<keyword evidence="13" id="KW-0234">DNA repair</keyword>
<dbReference type="SMART" id="SM00773">
    <property type="entry name" value="WGR"/>
    <property type="match status" value="1"/>
</dbReference>
<dbReference type="Pfam" id="PF02877">
    <property type="entry name" value="PARP_reg"/>
    <property type="match status" value="1"/>
</dbReference>
<dbReference type="SUPFAM" id="SSF142921">
    <property type="entry name" value="WGR domain-like"/>
    <property type="match status" value="1"/>
</dbReference>
<evidence type="ECO:0000256" key="8">
    <source>
        <dbReference type="ARBA" id="ARBA00022765"/>
    </source>
</evidence>
<dbReference type="Pfam" id="PF05406">
    <property type="entry name" value="WGR"/>
    <property type="match status" value="1"/>
</dbReference>
<evidence type="ECO:0000256" key="7">
    <source>
        <dbReference type="ARBA" id="ARBA00022763"/>
    </source>
</evidence>
<dbReference type="GO" id="GO:0016779">
    <property type="term" value="F:nucleotidyltransferase activity"/>
    <property type="evidence" value="ECO:0007669"/>
    <property type="project" value="UniProtKB-KW"/>
</dbReference>
<evidence type="ECO:0000313" key="22">
    <source>
        <dbReference type="Ensembl" id="ENSDCDP00010033872.1"/>
    </source>
</evidence>
<evidence type="ECO:0000256" key="1">
    <source>
        <dbReference type="ARBA" id="ARBA00004123"/>
    </source>
</evidence>
<dbReference type="PANTHER" id="PTHR10459">
    <property type="entry name" value="DNA LIGASE"/>
    <property type="match status" value="1"/>
</dbReference>
<feature type="domain" description="WGR" evidence="21">
    <location>
        <begin position="57"/>
        <end position="148"/>
    </location>
</feature>
<organism evidence="22 23">
    <name type="scientific">Denticeps clupeoides</name>
    <name type="common">denticle herring</name>
    <dbReference type="NCBI Taxonomy" id="299321"/>
    <lineage>
        <taxon>Eukaryota</taxon>
        <taxon>Metazoa</taxon>
        <taxon>Chordata</taxon>
        <taxon>Craniata</taxon>
        <taxon>Vertebrata</taxon>
        <taxon>Euteleostomi</taxon>
        <taxon>Actinopterygii</taxon>
        <taxon>Neopterygii</taxon>
        <taxon>Teleostei</taxon>
        <taxon>Clupei</taxon>
        <taxon>Clupeiformes</taxon>
        <taxon>Denticipitoidei</taxon>
        <taxon>Denticipitidae</taxon>
        <taxon>Denticeps</taxon>
    </lineage>
</organism>
<evidence type="ECO:0000256" key="13">
    <source>
        <dbReference type="ARBA" id="ARBA00023204"/>
    </source>
</evidence>
<reference evidence="22 23" key="1">
    <citation type="submission" date="2020-06" db="EMBL/GenBank/DDBJ databases">
        <authorList>
            <consortium name="Wellcome Sanger Institute Data Sharing"/>
        </authorList>
    </citation>
    <scope>NUCLEOTIDE SEQUENCE [LARGE SCALE GENOMIC DNA]</scope>
</reference>
<evidence type="ECO:0000259" key="19">
    <source>
        <dbReference type="PROSITE" id="PS51059"/>
    </source>
</evidence>
<keyword evidence="23" id="KW-1185">Reference proteome</keyword>
<dbReference type="Pfam" id="PF00644">
    <property type="entry name" value="PARP"/>
    <property type="match status" value="1"/>
</dbReference>
<dbReference type="CDD" id="cd01437">
    <property type="entry name" value="parp_like"/>
    <property type="match status" value="1"/>
</dbReference>
<protein>
    <recommendedName>
        <fullName evidence="17">Poly [ADP-ribose] polymerase</fullName>
        <shortName evidence="17">PARP</shortName>
        <ecNumber evidence="17">2.4.2.-</ecNumber>
    </recommendedName>
</protein>
<dbReference type="FunFam" id="3.90.228.10:FF:000009">
    <property type="entry name" value="Poly [ADP-ribose] polymerase"/>
    <property type="match status" value="1"/>
</dbReference>
<dbReference type="Ensembl" id="ENSDCDT00010041893.1">
    <property type="protein sequence ID" value="ENSDCDP00010033872.1"/>
    <property type="gene ID" value="ENSDCDG00010021503.1"/>
</dbReference>
<feature type="region of interest" description="Disordered" evidence="18">
    <location>
        <begin position="1"/>
        <end position="44"/>
    </location>
</feature>
<comment type="subcellular location">
    <subcellularLocation>
        <location evidence="1">Nucleus</location>
    </subcellularLocation>
</comment>
<keyword evidence="2 17" id="KW-0328">Glycosyltransferase</keyword>
<keyword evidence="9" id="KW-0863">Zinc-finger</keyword>
<evidence type="ECO:0000259" key="20">
    <source>
        <dbReference type="PROSITE" id="PS51060"/>
    </source>
</evidence>
<dbReference type="CDD" id="cd08002">
    <property type="entry name" value="WGR_PARP3_like"/>
    <property type="match status" value="1"/>
</dbReference>
<comment type="similarity">
    <text evidence="15">Belongs to the ARTD/PARP family.</text>
</comment>
<dbReference type="Gene3D" id="2.20.140.10">
    <property type="entry name" value="WGR domain"/>
    <property type="match status" value="1"/>
</dbReference>
<dbReference type="GO" id="GO:0003950">
    <property type="term" value="F:NAD+ poly-ADP-ribosyltransferase activity"/>
    <property type="evidence" value="ECO:0007669"/>
    <property type="project" value="UniProtKB-UniRule"/>
</dbReference>
<dbReference type="GO" id="GO:1990404">
    <property type="term" value="F:NAD+-protein mono-ADP-ribosyltransferase activity"/>
    <property type="evidence" value="ECO:0007669"/>
    <property type="project" value="TreeGrafter"/>
</dbReference>
<feature type="domain" description="PARP catalytic" evidence="19">
    <location>
        <begin position="309"/>
        <end position="525"/>
    </location>
</feature>
<dbReference type="GO" id="GO:0003677">
    <property type="term" value="F:DNA binding"/>
    <property type="evidence" value="ECO:0007669"/>
    <property type="project" value="UniProtKB-KW"/>
</dbReference>
<keyword evidence="11 17" id="KW-0520">NAD</keyword>
<dbReference type="SUPFAM" id="SSF56399">
    <property type="entry name" value="ADP-ribosylation"/>
    <property type="match status" value="1"/>
</dbReference>
<dbReference type="InterPro" id="IPR050800">
    <property type="entry name" value="ARTD/PARP"/>
</dbReference>
<evidence type="ECO:0000256" key="4">
    <source>
        <dbReference type="ARBA" id="ARBA00022695"/>
    </source>
</evidence>
<keyword evidence="4" id="KW-0548">Nucleotidyltransferase</keyword>
<dbReference type="SUPFAM" id="SSF47587">
    <property type="entry name" value="Domain of poly(ADP-ribose) polymerase"/>
    <property type="match status" value="1"/>
</dbReference>
<dbReference type="GO" id="GO:0070212">
    <property type="term" value="P:protein poly-ADP-ribosylation"/>
    <property type="evidence" value="ECO:0007669"/>
    <property type="project" value="TreeGrafter"/>
</dbReference>
<gene>
    <name evidence="22" type="primary">PARP3</name>
</gene>
<evidence type="ECO:0000256" key="14">
    <source>
        <dbReference type="ARBA" id="ARBA00023242"/>
    </source>
</evidence>
<evidence type="ECO:0000256" key="12">
    <source>
        <dbReference type="ARBA" id="ARBA00023125"/>
    </source>
</evidence>
<dbReference type="PROSITE" id="PS51060">
    <property type="entry name" value="PARP_ALPHA_HD"/>
    <property type="match status" value="1"/>
</dbReference>
<dbReference type="InterPro" id="IPR036616">
    <property type="entry name" value="Poly(ADP-ribose)pol_reg_dom_sf"/>
</dbReference>
<keyword evidence="12" id="KW-0238">DNA-binding</keyword>
<dbReference type="FunFam" id="1.20.142.10:FF:000002">
    <property type="entry name" value="Poly [ADP-ribose] polymerase"/>
    <property type="match status" value="1"/>
</dbReference>
<dbReference type="AlphaFoldDB" id="A0AAY4CL26"/>
<keyword evidence="14" id="KW-0539">Nucleus</keyword>
<dbReference type="InterPro" id="IPR036930">
    <property type="entry name" value="WGR_dom_sf"/>
</dbReference>
<keyword evidence="7" id="KW-0227">DNA damage</keyword>
<evidence type="ECO:0000259" key="21">
    <source>
        <dbReference type="PROSITE" id="PS51977"/>
    </source>
</evidence>
<dbReference type="GO" id="GO:0008270">
    <property type="term" value="F:zinc ion binding"/>
    <property type="evidence" value="ECO:0007669"/>
    <property type="project" value="UniProtKB-KW"/>
</dbReference>
<evidence type="ECO:0000256" key="3">
    <source>
        <dbReference type="ARBA" id="ARBA00022679"/>
    </source>
</evidence>
<evidence type="ECO:0000256" key="2">
    <source>
        <dbReference type="ARBA" id="ARBA00022676"/>
    </source>
</evidence>
<feature type="domain" description="PARP alpha-helical" evidence="20">
    <location>
        <begin position="179"/>
        <end position="296"/>
    </location>
</feature>
<keyword evidence="10" id="KW-0862">Zinc</keyword>
<proteinExistence type="inferred from homology"/>
<name>A0AAY4CL26_9TELE</name>
<reference evidence="22" key="3">
    <citation type="submission" date="2025-09" db="UniProtKB">
        <authorList>
            <consortium name="Ensembl"/>
        </authorList>
    </citation>
    <scope>IDENTIFICATION</scope>
</reference>
<dbReference type="PROSITE" id="PS51977">
    <property type="entry name" value="WGR"/>
    <property type="match status" value="1"/>
</dbReference>
<dbReference type="Gene3D" id="3.90.228.10">
    <property type="match status" value="1"/>
</dbReference>
<evidence type="ECO:0000256" key="11">
    <source>
        <dbReference type="ARBA" id="ARBA00023027"/>
    </source>
</evidence>
<dbReference type="PANTHER" id="PTHR10459:SF66">
    <property type="entry name" value="PROTEIN MONO-ADP-RIBOSYLTRANSFERASE PARP3"/>
    <property type="match status" value="1"/>
</dbReference>
<dbReference type="FunFam" id="2.20.140.10:FF:000001">
    <property type="entry name" value="Poly [ADP-ribose] polymerase"/>
    <property type="match status" value="1"/>
</dbReference>
<evidence type="ECO:0000256" key="5">
    <source>
        <dbReference type="ARBA" id="ARBA00022723"/>
    </source>
</evidence>
<accession>A0AAY4CL26</accession>
<dbReference type="InterPro" id="IPR004102">
    <property type="entry name" value="Poly(ADP-ribose)pol_reg_dom"/>
</dbReference>
<dbReference type="EC" id="2.4.2.-" evidence="17"/>
<dbReference type="InterPro" id="IPR008893">
    <property type="entry name" value="WGR_domain"/>
</dbReference>
<evidence type="ECO:0000256" key="9">
    <source>
        <dbReference type="ARBA" id="ARBA00022771"/>
    </source>
</evidence>
<keyword evidence="6" id="KW-0677">Repeat</keyword>
<comment type="catalytic activity">
    <reaction evidence="16">
        <text>NAD(+) + (ADP-D-ribosyl)n-acceptor = nicotinamide + (ADP-D-ribosyl)n+1-acceptor + H(+).</text>
        <dbReference type="EC" id="2.4.2.30"/>
    </reaction>
</comment>
<dbReference type="Gene3D" id="1.20.142.10">
    <property type="entry name" value="Poly(ADP-ribose) polymerase, regulatory domain"/>
    <property type="match status" value="1"/>
</dbReference>
<dbReference type="GO" id="GO:0006302">
    <property type="term" value="P:double-strand break repair"/>
    <property type="evidence" value="ECO:0007669"/>
    <property type="project" value="TreeGrafter"/>
</dbReference>
<keyword evidence="3 17" id="KW-0808">Transferase</keyword>